<dbReference type="PaxDb" id="4081-Solyc05g016510.1.1"/>
<accession>K4BZ13</accession>
<keyword evidence="2" id="KW-1185">Reference proteome</keyword>
<dbReference type="InParanoid" id="K4BZ13"/>
<dbReference type="Proteomes" id="UP000004994">
    <property type="component" value="Chromosome 5"/>
</dbReference>
<sequence>MQLLWCVCISGATFASAYFILHLPRQVFFGQGTFPMASNICHGIKHQQRQASFSQATVAYRRHVSISRGRCTSASANGRQYLPSPLGFRQMTSPSDKYPRRSYIGRGLPHQKLPMHIPKMTSGMDLSH</sequence>
<reference evidence="1" key="2">
    <citation type="submission" date="2015-06" db="UniProtKB">
        <authorList>
            <consortium name="EnsemblPlants"/>
        </authorList>
    </citation>
    <scope>IDENTIFICATION</scope>
    <source>
        <strain evidence="1">cv. Heinz 1706</strain>
    </source>
</reference>
<dbReference type="AlphaFoldDB" id="K4BZ13"/>
<proteinExistence type="predicted"/>
<reference evidence="1" key="1">
    <citation type="journal article" date="2012" name="Nature">
        <title>The tomato genome sequence provides insights into fleshy fruit evolution.</title>
        <authorList>
            <consortium name="Tomato Genome Consortium"/>
        </authorList>
    </citation>
    <scope>NUCLEOTIDE SEQUENCE [LARGE SCALE GENOMIC DNA]</scope>
    <source>
        <strain evidence="1">cv. Heinz 1706</strain>
    </source>
</reference>
<evidence type="ECO:0000313" key="1">
    <source>
        <dbReference type="EnsemblPlants" id="Solyc05g016510.1.1"/>
    </source>
</evidence>
<dbReference type="Gramene" id="Solyc05g016510.1.1">
    <property type="protein sequence ID" value="Solyc05g016510.1.1"/>
    <property type="gene ID" value="Solyc05g016510.1"/>
</dbReference>
<dbReference type="HOGENOM" id="CLU_1963440_0_0_1"/>
<dbReference type="EnsemblPlants" id="Solyc05g016510.1.1">
    <property type="protein sequence ID" value="Solyc05g016510.1.1"/>
    <property type="gene ID" value="Solyc05g016510.1"/>
</dbReference>
<organism evidence="1">
    <name type="scientific">Solanum lycopersicum</name>
    <name type="common">Tomato</name>
    <name type="synonym">Lycopersicon esculentum</name>
    <dbReference type="NCBI Taxonomy" id="4081"/>
    <lineage>
        <taxon>Eukaryota</taxon>
        <taxon>Viridiplantae</taxon>
        <taxon>Streptophyta</taxon>
        <taxon>Embryophyta</taxon>
        <taxon>Tracheophyta</taxon>
        <taxon>Spermatophyta</taxon>
        <taxon>Magnoliopsida</taxon>
        <taxon>eudicotyledons</taxon>
        <taxon>Gunneridae</taxon>
        <taxon>Pentapetalae</taxon>
        <taxon>asterids</taxon>
        <taxon>lamiids</taxon>
        <taxon>Solanales</taxon>
        <taxon>Solanaceae</taxon>
        <taxon>Solanoideae</taxon>
        <taxon>Solaneae</taxon>
        <taxon>Solanum</taxon>
        <taxon>Solanum subgen. Lycopersicon</taxon>
    </lineage>
</organism>
<protein>
    <submittedName>
        <fullName evidence="1">Uncharacterized protein</fullName>
    </submittedName>
</protein>
<evidence type="ECO:0000313" key="2">
    <source>
        <dbReference type="Proteomes" id="UP000004994"/>
    </source>
</evidence>
<name>K4BZ13_SOLLC</name>